<organism evidence="2 3">
    <name type="scientific">Phascolarctobacterium succinatutens YIT 12067</name>
    <dbReference type="NCBI Taxonomy" id="626939"/>
    <lineage>
        <taxon>Bacteria</taxon>
        <taxon>Bacillati</taxon>
        <taxon>Bacillota</taxon>
        <taxon>Negativicutes</taxon>
        <taxon>Acidaminococcales</taxon>
        <taxon>Acidaminococcaceae</taxon>
        <taxon>Phascolarctobacterium</taxon>
    </lineage>
</organism>
<protein>
    <recommendedName>
        <fullName evidence="4">ATP synthase I chain</fullName>
    </recommendedName>
</protein>
<keyword evidence="3" id="KW-1185">Reference proteome</keyword>
<evidence type="ECO:0000313" key="3">
    <source>
        <dbReference type="Proteomes" id="UP000004923"/>
    </source>
</evidence>
<proteinExistence type="predicted"/>
<name>E8LCJ6_9FIRM</name>
<comment type="caution">
    <text evidence="2">The sequence shown here is derived from an EMBL/GenBank/DDBJ whole genome shotgun (WGS) entry which is preliminary data.</text>
</comment>
<accession>E8LCJ6</accession>
<keyword evidence="1" id="KW-0812">Transmembrane</keyword>
<dbReference type="Proteomes" id="UP000004923">
    <property type="component" value="Unassembled WGS sequence"/>
</dbReference>
<gene>
    <name evidence="2" type="ORF">HMPREF9443_00565</name>
</gene>
<evidence type="ECO:0000313" key="2">
    <source>
        <dbReference type="EMBL" id="EFY05431.1"/>
    </source>
</evidence>
<dbReference type="EMBL" id="AEVN01000021">
    <property type="protein sequence ID" value="EFY05431.1"/>
    <property type="molecule type" value="Genomic_DNA"/>
</dbReference>
<sequence length="145" mass="16410">MKNNFDLTPLVRQGGTPVIIRTALCVLVLAVITRLAGLDEISTGLFRGMVVGALDMVIMCSGARKALAFKDDPERGVKLLKRYRYYRIFAAGSLFVAMLKMKYHVFYVAVGFLLTHIFYILNLIFIACQLQKEEEREERSVKDGK</sequence>
<reference evidence="2 3" key="1">
    <citation type="submission" date="2011-01" db="EMBL/GenBank/DDBJ databases">
        <authorList>
            <person name="Weinstock G."/>
            <person name="Sodergren E."/>
            <person name="Clifton S."/>
            <person name="Fulton L."/>
            <person name="Fulton B."/>
            <person name="Courtney L."/>
            <person name="Fronick C."/>
            <person name="Harrison M."/>
            <person name="Strong C."/>
            <person name="Farmer C."/>
            <person name="Delahaunty K."/>
            <person name="Markovic C."/>
            <person name="Hall O."/>
            <person name="Minx P."/>
            <person name="Tomlinson C."/>
            <person name="Mitreva M."/>
            <person name="Hou S."/>
            <person name="Chen J."/>
            <person name="Wollam A."/>
            <person name="Pepin K.H."/>
            <person name="Johnson M."/>
            <person name="Bhonagiri V."/>
            <person name="Zhang X."/>
            <person name="Suruliraj S."/>
            <person name="Warren W."/>
            <person name="Chinwalla A."/>
            <person name="Mardis E.R."/>
            <person name="Wilson R.K."/>
        </authorList>
    </citation>
    <scope>NUCLEOTIDE SEQUENCE [LARGE SCALE GENOMIC DNA]</scope>
    <source>
        <strain evidence="2 3">YIT 12067</strain>
    </source>
</reference>
<evidence type="ECO:0008006" key="4">
    <source>
        <dbReference type="Google" id="ProtNLM"/>
    </source>
</evidence>
<feature type="transmembrane region" description="Helical" evidence="1">
    <location>
        <begin position="105"/>
        <end position="130"/>
    </location>
</feature>
<dbReference type="HOGENOM" id="CLU_1894252_0_0_9"/>
<keyword evidence="1" id="KW-0472">Membrane</keyword>
<dbReference type="AlphaFoldDB" id="E8LCJ6"/>
<feature type="transmembrane region" description="Helical" evidence="1">
    <location>
        <begin position="83"/>
        <end position="99"/>
    </location>
</feature>
<feature type="transmembrane region" description="Helical" evidence="1">
    <location>
        <begin position="18"/>
        <end position="38"/>
    </location>
</feature>
<evidence type="ECO:0000256" key="1">
    <source>
        <dbReference type="SAM" id="Phobius"/>
    </source>
</evidence>
<keyword evidence="1" id="KW-1133">Transmembrane helix</keyword>